<protein>
    <submittedName>
        <fullName evidence="2">BnaA01g29330D protein</fullName>
    </submittedName>
</protein>
<reference evidence="2 3" key="1">
    <citation type="journal article" date="2014" name="Science">
        <title>Plant genetics. Early allopolyploid evolution in the post-Neolithic Brassica napus oilseed genome.</title>
        <authorList>
            <person name="Chalhoub B."/>
            <person name="Denoeud F."/>
            <person name="Liu S."/>
            <person name="Parkin I.A."/>
            <person name="Tang H."/>
            <person name="Wang X."/>
            <person name="Chiquet J."/>
            <person name="Belcram H."/>
            <person name="Tong C."/>
            <person name="Samans B."/>
            <person name="Correa M."/>
            <person name="Da Silva C."/>
            <person name="Just J."/>
            <person name="Falentin C."/>
            <person name="Koh C.S."/>
            <person name="Le Clainche I."/>
            <person name="Bernard M."/>
            <person name="Bento P."/>
            <person name="Noel B."/>
            <person name="Labadie K."/>
            <person name="Alberti A."/>
            <person name="Charles M."/>
            <person name="Arnaud D."/>
            <person name="Guo H."/>
            <person name="Daviaud C."/>
            <person name="Alamery S."/>
            <person name="Jabbari K."/>
            <person name="Zhao M."/>
            <person name="Edger P.P."/>
            <person name="Chelaifa H."/>
            <person name="Tack D."/>
            <person name="Lassalle G."/>
            <person name="Mestiri I."/>
            <person name="Schnel N."/>
            <person name="Le Paslier M.C."/>
            <person name="Fan G."/>
            <person name="Renault V."/>
            <person name="Bayer P.E."/>
            <person name="Golicz A.A."/>
            <person name="Manoli S."/>
            <person name="Lee T.H."/>
            <person name="Thi V.H."/>
            <person name="Chalabi S."/>
            <person name="Hu Q."/>
            <person name="Fan C."/>
            <person name="Tollenaere R."/>
            <person name="Lu Y."/>
            <person name="Battail C."/>
            <person name="Shen J."/>
            <person name="Sidebottom C.H."/>
            <person name="Wang X."/>
            <person name="Canaguier A."/>
            <person name="Chauveau A."/>
            <person name="Berard A."/>
            <person name="Deniot G."/>
            <person name="Guan M."/>
            <person name="Liu Z."/>
            <person name="Sun F."/>
            <person name="Lim Y.P."/>
            <person name="Lyons E."/>
            <person name="Town C.D."/>
            <person name="Bancroft I."/>
            <person name="Wang X."/>
            <person name="Meng J."/>
            <person name="Ma J."/>
            <person name="Pires J.C."/>
            <person name="King G.J."/>
            <person name="Brunel D."/>
            <person name="Delourme R."/>
            <person name="Renard M."/>
            <person name="Aury J.M."/>
            <person name="Adams K.L."/>
            <person name="Batley J."/>
            <person name="Snowdon R.J."/>
            <person name="Tost J."/>
            <person name="Edwards D."/>
            <person name="Zhou Y."/>
            <person name="Hua W."/>
            <person name="Sharpe A.G."/>
            <person name="Paterson A.H."/>
            <person name="Guan C."/>
            <person name="Wincker P."/>
        </authorList>
    </citation>
    <scope>NUCLEOTIDE SEQUENCE [LARGE SCALE GENOMIC DNA]</scope>
    <source>
        <strain evidence="3">cv. Darmor-bzh</strain>
    </source>
</reference>
<dbReference type="Gramene" id="CDY39123">
    <property type="protein sequence ID" value="CDY39123"/>
    <property type="gene ID" value="GSBRNA2T00067291001"/>
</dbReference>
<dbReference type="PaxDb" id="3708-A0A078HQT0"/>
<evidence type="ECO:0000313" key="3">
    <source>
        <dbReference type="Proteomes" id="UP000028999"/>
    </source>
</evidence>
<feature type="compositionally biased region" description="Basic and acidic residues" evidence="1">
    <location>
        <begin position="12"/>
        <end position="25"/>
    </location>
</feature>
<name>A0A078HQT0_BRANA</name>
<organism evidence="2 3">
    <name type="scientific">Brassica napus</name>
    <name type="common">Rape</name>
    <dbReference type="NCBI Taxonomy" id="3708"/>
    <lineage>
        <taxon>Eukaryota</taxon>
        <taxon>Viridiplantae</taxon>
        <taxon>Streptophyta</taxon>
        <taxon>Embryophyta</taxon>
        <taxon>Tracheophyta</taxon>
        <taxon>Spermatophyta</taxon>
        <taxon>Magnoliopsida</taxon>
        <taxon>eudicotyledons</taxon>
        <taxon>Gunneridae</taxon>
        <taxon>Pentapetalae</taxon>
        <taxon>rosids</taxon>
        <taxon>malvids</taxon>
        <taxon>Brassicales</taxon>
        <taxon>Brassicaceae</taxon>
        <taxon>Brassiceae</taxon>
        <taxon>Brassica</taxon>
    </lineage>
</organism>
<dbReference type="EMBL" id="LK032440">
    <property type="protein sequence ID" value="CDY39123.1"/>
    <property type="molecule type" value="Genomic_DNA"/>
</dbReference>
<feature type="region of interest" description="Disordered" evidence="1">
    <location>
        <begin position="1"/>
        <end position="25"/>
    </location>
</feature>
<gene>
    <name evidence="2" type="primary">BnaA01g29330D</name>
    <name evidence="2" type="ORF">GSBRNA2T00067291001</name>
</gene>
<keyword evidence="3" id="KW-1185">Reference proteome</keyword>
<evidence type="ECO:0000313" key="2">
    <source>
        <dbReference type="EMBL" id="CDY39123.1"/>
    </source>
</evidence>
<accession>A0A078HQT0</accession>
<dbReference type="AlphaFoldDB" id="A0A078HQT0"/>
<dbReference type="Proteomes" id="UP000028999">
    <property type="component" value="Unassembled WGS sequence"/>
</dbReference>
<evidence type="ECO:0000256" key="1">
    <source>
        <dbReference type="SAM" id="MobiDB-lite"/>
    </source>
</evidence>
<proteinExistence type="predicted"/>
<sequence>MWGLRLPARPPRLRESSNPKYKDQL</sequence>